<reference evidence="3" key="1">
    <citation type="journal article" date="2019" name="Microbiol. Resour. Announc.">
        <title>Draft Genomic Sequences of Streptomyces misionensis and Streptomyces albidoflavus, bacteria applied for phytopathogen biocontrol.</title>
        <authorList>
            <person name="Pylro V."/>
            <person name="Dias A."/>
            <person name="Andreote F."/>
            <person name="Varani A."/>
            <person name="Andreote C."/>
            <person name="Bernardo E."/>
            <person name="Martins T."/>
        </authorList>
    </citation>
    <scope>NUCLEOTIDE SEQUENCE [LARGE SCALE GENOMIC DNA]</scope>
    <source>
        <strain evidence="3">66</strain>
    </source>
</reference>
<evidence type="ECO:0000259" key="2">
    <source>
        <dbReference type="Pfam" id="PF01022"/>
    </source>
</evidence>
<dbReference type="SUPFAM" id="SSF46785">
    <property type="entry name" value="Winged helix' DNA-binding domain"/>
    <property type="match status" value="1"/>
</dbReference>
<dbReference type="Gene3D" id="1.10.10.10">
    <property type="entry name" value="Winged helix-like DNA-binding domain superfamily/Winged helix DNA-binding domain"/>
    <property type="match status" value="1"/>
</dbReference>
<dbReference type="CDD" id="cd00090">
    <property type="entry name" value="HTH_ARSR"/>
    <property type="match status" value="1"/>
</dbReference>
<dbReference type="InterPro" id="IPR011991">
    <property type="entry name" value="ArsR-like_HTH"/>
</dbReference>
<organism evidence="3 4">
    <name type="scientific">Streptomyces misionensis</name>
    <dbReference type="NCBI Taxonomy" id="67331"/>
    <lineage>
        <taxon>Bacteria</taxon>
        <taxon>Bacillati</taxon>
        <taxon>Actinomycetota</taxon>
        <taxon>Actinomycetes</taxon>
        <taxon>Kitasatosporales</taxon>
        <taxon>Streptomycetaceae</taxon>
        <taxon>Streptomyces</taxon>
    </lineage>
</organism>
<protein>
    <submittedName>
        <fullName evidence="3">Helix-turn-helix transcriptional regulator</fullName>
    </submittedName>
</protein>
<feature type="compositionally biased region" description="Low complexity" evidence="1">
    <location>
        <begin position="102"/>
        <end position="117"/>
    </location>
</feature>
<comment type="caution">
    <text evidence="3">The sequence shown here is derived from an EMBL/GenBank/DDBJ whole genome shotgun (WGS) entry which is preliminary data.</text>
</comment>
<dbReference type="Pfam" id="PF01022">
    <property type="entry name" value="HTH_5"/>
    <property type="match status" value="1"/>
</dbReference>
<sequence>MLRLRGYVAVPSGAPTVPRESQGGWSPRTRLVRRPGDPSAHGAAAAGGRHRRRARREHHRDARPIAEVAYRAMRPPVRGPGLLHARSGAARQTTPPNTSTRGGPVSAPASWSGAAGPLARGGGTVRITMTSDDLPLIRMASAPDPIWELLLSVQRLRDGVPASRHGAWRERVRREAAGRGDLLGRVRRVLMPLLPRSGAIPDFLTPDGQAGAGVDDRIEAGAELRSLLRDYHACAIRPYWNEVRSSVDGDRLLRARSFLDGGIHGHLRGYAPFMRWEPPVLRVPGDTDRCVRLEGSGLFLLPSHFCGRTTHLCRRPGAPAVLVYPAARAAASPGAGNGALARVVGTTRAAILVAAETAATAGELGRRAGVSGPTVSHHLSALRGCGLLRSFQHGPVVLHIRTPAGSALVGPAAAVAPTSGG</sequence>
<dbReference type="InterPro" id="IPR036390">
    <property type="entry name" value="WH_DNA-bd_sf"/>
</dbReference>
<feature type="compositionally biased region" description="Basic residues" evidence="1">
    <location>
        <begin position="48"/>
        <end position="58"/>
    </location>
</feature>
<feature type="region of interest" description="Disordered" evidence="1">
    <location>
        <begin position="11"/>
        <end position="123"/>
    </location>
</feature>
<dbReference type="InterPro" id="IPR036388">
    <property type="entry name" value="WH-like_DNA-bd_sf"/>
</dbReference>
<gene>
    <name evidence="3" type="ORF">FRZ03_37670</name>
</gene>
<proteinExistence type="predicted"/>
<evidence type="ECO:0000313" key="4">
    <source>
        <dbReference type="Proteomes" id="UP000320481"/>
    </source>
</evidence>
<dbReference type="GO" id="GO:0003700">
    <property type="term" value="F:DNA-binding transcription factor activity"/>
    <property type="evidence" value="ECO:0007669"/>
    <property type="project" value="InterPro"/>
</dbReference>
<feature type="compositionally biased region" description="Polar residues" evidence="1">
    <location>
        <begin position="90"/>
        <end position="101"/>
    </location>
</feature>
<keyword evidence="4" id="KW-1185">Reference proteome</keyword>
<dbReference type="Proteomes" id="UP000320481">
    <property type="component" value="Unassembled WGS sequence"/>
</dbReference>
<feature type="domain" description="HTH arsR-type" evidence="2">
    <location>
        <begin position="359"/>
        <end position="389"/>
    </location>
</feature>
<evidence type="ECO:0000256" key="1">
    <source>
        <dbReference type="SAM" id="MobiDB-lite"/>
    </source>
</evidence>
<evidence type="ECO:0000313" key="3">
    <source>
        <dbReference type="EMBL" id="TWV29528.1"/>
    </source>
</evidence>
<accession>A0A5C6IKD4</accession>
<dbReference type="AlphaFoldDB" id="A0A5C6IKD4"/>
<dbReference type="InterPro" id="IPR001845">
    <property type="entry name" value="HTH_ArsR_DNA-bd_dom"/>
</dbReference>
<name>A0A5C6IKD4_9ACTN</name>
<dbReference type="EMBL" id="VOGW01000200">
    <property type="protein sequence ID" value="TWV29528.1"/>
    <property type="molecule type" value="Genomic_DNA"/>
</dbReference>